<gene>
    <name evidence="2" type="ORF">XYLVIOL_LOCUS4223</name>
</gene>
<feature type="compositionally biased region" description="Basic and acidic residues" evidence="1">
    <location>
        <begin position="187"/>
        <end position="209"/>
    </location>
</feature>
<protein>
    <submittedName>
        <fullName evidence="2">Uncharacterized protein</fullName>
    </submittedName>
</protein>
<feature type="region of interest" description="Disordered" evidence="1">
    <location>
        <begin position="780"/>
        <end position="860"/>
    </location>
</feature>
<feature type="compositionally biased region" description="Basic and acidic residues" evidence="1">
    <location>
        <begin position="669"/>
        <end position="685"/>
    </location>
</feature>
<feature type="compositionally biased region" description="Basic and acidic residues" evidence="1">
    <location>
        <begin position="64"/>
        <end position="79"/>
    </location>
</feature>
<evidence type="ECO:0000313" key="2">
    <source>
        <dbReference type="EMBL" id="CAL7939922.1"/>
    </source>
</evidence>
<feature type="compositionally biased region" description="Basic and acidic residues" evidence="1">
    <location>
        <begin position="435"/>
        <end position="448"/>
    </location>
</feature>
<feature type="compositionally biased region" description="Basic and acidic residues" evidence="1">
    <location>
        <begin position="235"/>
        <end position="246"/>
    </location>
</feature>
<feature type="compositionally biased region" description="Polar residues" evidence="1">
    <location>
        <begin position="650"/>
        <end position="659"/>
    </location>
</feature>
<name>A0ABP1NJ97_XYLVO</name>
<feature type="compositionally biased region" description="Polar residues" evidence="1">
    <location>
        <begin position="540"/>
        <end position="552"/>
    </location>
</feature>
<feature type="compositionally biased region" description="Basic and acidic residues" evidence="1">
    <location>
        <begin position="258"/>
        <end position="274"/>
    </location>
</feature>
<feature type="region of interest" description="Disordered" evidence="1">
    <location>
        <begin position="647"/>
        <end position="691"/>
    </location>
</feature>
<feature type="region of interest" description="Disordered" evidence="1">
    <location>
        <begin position="707"/>
        <end position="727"/>
    </location>
</feature>
<feature type="region of interest" description="Disordered" evidence="1">
    <location>
        <begin position="524"/>
        <end position="563"/>
    </location>
</feature>
<feature type="region of interest" description="Disordered" evidence="1">
    <location>
        <begin position="405"/>
        <end position="476"/>
    </location>
</feature>
<comment type="caution">
    <text evidence="2">The sequence shown here is derived from an EMBL/GenBank/DDBJ whole genome shotgun (WGS) entry which is preliminary data.</text>
</comment>
<feature type="compositionally biased region" description="Basic and acidic residues" evidence="1">
    <location>
        <begin position="415"/>
        <end position="428"/>
    </location>
</feature>
<feature type="compositionally biased region" description="Basic and acidic residues" evidence="1">
    <location>
        <begin position="802"/>
        <end position="814"/>
    </location>
</feature>
<feature type="compositionally biased region" description="Basic and acidic residues" evidence="1">
    <location>
        <begin position="297"/>
        <end position="316"/>
    </location>
</feature>
<feature type="region of interest" description="Disordered" evidence="1">
    <location>
        <begin position="53"/>
        <end position="335"/>
    </location>
</feature>
<dbReference type="Proteomes" id="UP001642520">
    <property type="component" value="Unassembled WGS sequence"/>
</dbReference>
<evidence type="ECO:0000256" key="1">
    <source>
        <dbReference type="SAM" id="MobiDB-lite"/>
    </source>
</evidence>
<organism evidence="2 3">
    <name type="scientific">Xylocopa violacea</name>
    <name type="common">Violet carpenter bee</name>
    <name type="synonym">Apis violacea</name>
    <dbReference type="NCBI Taxonomy" id="135666"/>
    <lineage>
        <taxon>Eukaryota</taxon>
        <taxon>Metazoa</taxon>
        <taxon>Ecdysozoa</taxon>
        <taxon>Arthropoda</taxon>
        <taxon>Hexapoda</taxon>
        <taxon>Insecta</taxon>
        <taxon>Pterygota</taxon>
        <taxon>Neoptera</taxon>
        <taxon>Endopterygota</taxon>
        <taxon>Hymenoptera</taxon>
        <taxon>Apocrita</taxon>
        <taxon>Aculeata</taxon>
        <taxon>Apoidea</taxon>
        <taxon>Anthophila</taxon>
        <taxon>Apidae</taxon>
        <taxon>Xylocopa</taxon>
        <taxon>Xylocopa</taxon>
    </lineage>
</organism>
<feature type="compositionally biased region" description="Polar residues" evidence="1">
    <location>
        <begin position="95"/>
        <end position="123"/>
    </location>
</feature>
<accession>A0ABP1NJ97</accession>
<dbReference type="EMBL" id="CAXAJV020001290">
    <property type="protein sequence ID" value="CAL7939922.1"/>
    <property type="molecule type" value="Genomic_DNA"/>
</dbReference>
<sequence>MGQAWCKEKTTKAQDSKSPLDRVFVRCAHRIYPSLKEEGSVLGGATQRVTSSEIGYAGSPPREVLTRGRSIDSVDRPFHPSDWVDVNLEVPSTPRPSSVLTNLTVDTSLYPATTPTSSCSNLKDVTPIPPPRRRKRNKGRPLPPKPDEISSENPSSGLKRAETGDEPLYSSVRSPKGSGDEQEPEEEAKHRSHEDLDGRRTKEVYEHKVNGTGRVISSDVVSGRRAFESSQHQRRAYESEEYERFARTRTNNDSSTPNREEKRIQIKDYLKVPERTGGNARTKNYSTVSLPNYDELDTARHRENGSDDHDRQQEKTRKARRPVRSSTGSLPAESFLSPFSEKTTVRLEDYIPRTDNLSAYQVLEKLDGGTNGVVRDEYVKYDPSKSEDWELVDIGNCELNHRHQVSFEDTSGMSDEERRVREDGKDVVDFTTSQEDGRRSPAADRDVSRSPIYLEKPEAFGKTPSPVLGRPEDTEVDPNRFHLRYYDPPTLTDNCRISPACESPRSKEPFFLDEAKHRSALDTITGSTVGKPDSDRSEQSRMMFTRSLSNESEPNEDTYETKELQGRTGNLIRTISEESLPREMMEEQELDNYFDEKHVKDVHNKLKQSMDDWKTVTPPPSPEPRIKPEIQDSDHSTLLKVLKDEAAEGSNLSSMTPSLTELEAALSDMLEKEDSQEASKEESKFSEPYGSVPKKIEFEVQDYSDGIASKDAGGRTGDQNLVGYEPKEKIEAPTSLKQILEDKKPAVGRKVSFCSWEESIGELDARSDREFAELPADLDRGGFLHEDRDRGARGTSCSTDVPPEKPSRLNRTLDEIMENVDDVPTPPRRRHRNVGVAKKESEVAQNGSALSEPVSNDRLI</sequence>
<reference evidence="2 3" key="1">
    <citation type="submission" date="2024-08" db="EMBL/GenBank/DDBJ databases">
        <authorList>
            <person name="Will J Nash"/>
            <person name="Angela Man"/>
            <person name="Seanna McTaggart"/>
            <person name="Kendall Baker"/>
            <person name="Tom Barker"/>
            <person name="Leah Catchpole"/>
            <person name="Alex Durrant"/>
            <person name="Karim Gharbi"/>
            <person name="Naomi Irish"/>
            <person name="Gemy Kaithakottil"/>
            <person name="Debby Ku"/>
            <person name="Aaliyah Providence"/>
            <person name="Felix Shaw"/>
            <person name="David Swarbreck"/>
            <person name="Chris Watkins"/>
            <person name="Ann M. McCartney"/>
            <person name="Giulio Formenti"/>
            <person name="Alice Mouton"/>
            <person name="Noel Vella"/>
            <person name="Bjorn M von Reumont"/>
            <person name="Adriana Vella"/>
            <person name="Wilfried Haerty"/>
        </authorList>
    </citation>
    <scope>NUCLEOTIDE SEQUENCE [LARGE SCALE GENOMIC DNA]</scope>
</reference>
<feature type="compositionally biased region" description="Polar residues" evidence="1">
    <location>
        <begin position="279"/>
        <end position="290"/>
    </location>
</feature>
<evidence type="ECO:0000313" key="3">
    <source>
        <dbReference type="Proteomes" id="UP001642520"/>
    </source>
</evidence>
<keyword evidence="3" id="KW-1185">Reference proteome</keyword>
<feature type="compositionally biased region" description="Basic and acidic residues" evidence="1">
    <location>
        <begin position="780"/>
        <end position="792"/>
    </location>
</feature>
<proteinExistence type="predicted"/>
<feature type="compositionally biased region" description="Polar residues" evidence="1">
    <location>
        <begin position="248"/>
        <end position="257"/>
    </location>
</feature>